<feature type="domain" description="Aminotransferase-like plant mobile" evidence="1">
    <location>
        <begin position="3"/>
        <end position="141"/>
    </location>
</feature>
<keyword evidence="3" id="KW-1185">Reference proteome</keyword>
<comment type="caution">
    <text evidence="2">The sequence shown here is derived from an EMBL/GenBank/DDBJ whole genome shotgun (WGS) entry which is preliminary data.</text>
</comment>
<evidence type="ECO:0000313" key="3">
    <source>
        <dbReference type="Proteomes" id="UP000238479"/>
    </source>
</evidence>
<evidence type="ECO:0000259" key="1">
    <source>
        <dbReference type="Pfam" id="PF10536"/>
    </source>
</evidence>
<dbReference type="Proteomes" id="UP000238479">
    <property type="component" value="Chromosome 5"/>
</dbReference>
<organism evidence="2 3">
    <name type="scientific">Rosa chinensis</name>
    <name type="common">China rose</name>
    <dbReference type="NCBI Taxonomy" id="74649"/>
    <lineage>
        <taxon>Eukaryota</taxon>
        <taxon>Viridiplantae</taxon>
        <taxon>Streptophyta</taxon>
        <taxon>Embryophyta</taxon>
        <taxon>Tracheophyta</taxon>
        <taxon>Spermatophyta</taxon>
        <taxon>Magnoliopsida</taxon>
        <taxon>eudicotyledons</taxon>
        <taxon>Gunneridae</taxon>
        <taxon>Pentapetalae</taxon>
        <taxon>rosids</taxon>
        <taxon>fabids</taxon>
        <taxon>Rosales</taxon>
        <taxon>Rosaceae</taxon>
        <taxon>Rosoideae</taxon>
        <taxon>Rosoideae incertae sedis</taxon>
        <taxon>Rosa</taxon>
    </lineage>
</organism>
<dbReference type="Gramene" id="PRQ31688">
    <property type="protein sequence ID" value="PRQ31688"/>
    <property type="gene ID" value="RchiOBHm_Chr5g0038251"/>
</dbReference>
<keyword evidence="2" id="KW-0032">Aminotransferase</keyword>
<reference evidence="2 3" key="1">
    <citation type="journal article" date="2018" name="Nat. Genet.">
        <title>The Rosa genome provides new insights in the design of modern roses.</title>
        <authorList>
            <person name="Bendahmane M."/>
        </authorList>
    </citation>
    <scope>NUCLEOTIDE SEQUENCE [LARGE SCALE GENOMIC DNA]</scope>
    <source>
        <strain evidence="3">cv. Old Blush</strain>
    </source>
</reference>
<dbReference type="GO" id="GO:0008483">
    <property type="term" value="F:transaminase activity"/>
    <property type="evidence" value="ECO:0007669"/>
    <property type="project" value="UniProtKB-KW"/>
</dbReference>
<gene>
    <name evidence="2" type="ORF">RchiOBHm_Chr5g0038251</name>
</gene>
<dbReference type="Pfam" id="PF10536">
    <property type="entry name" value="PMD"/>
    <property type="match status" value="1"/>
</dbReference>
<accession>A0A2P6QBX8</accession>
<dbReference type="InterPro" id="IPR019557">
    <property type="entry name" value="AminoTfrase-like_pln_mobile"/>
</dbReference>
<protein>
    <submittedName>
        <fullName evidence="2">Putative aminotransferase-like, plant mobile domain-containing protein</fullName>
    </submittedName>
</protein>
<evidence type="ECO:0000313" key="2">
    <source>
        <dbReference type="EMBL" id="PRQ31688.1"/>
    </source>
</evidence>
<sequence>MCFWSSQTNSLELQFGALSLTLIDIATIIGLPPPGQVVDIVFAEGKFDIDLGCELRDRSKGRPAVANFNTWIEVFNNDLMSTSLDGDNGLEEKEESQHETMEATRVEHAAFLAFWICKFLVCTTSKKENVEYNKLAEALASKEV</sequence>
<dbReference type="AlphaFoldDB" id="A0A2P6QBX8"/>
<keyword evidence="2" id="KW-0808">Transferase</keyword>
<dbReference type="EMBL" id="PDCK01000043">
    <property type="protein sequence ID" value="PRQ31688.1"/>
    <property type="molecule type" value="Genomic_DNA"/>
</dbReference>
<name>A0A2P6QBX8_ROSCH</name>
<proteinExistence type="predicted"/>